<accession>A0ABW5BH07</accession>
<comment type="function">
    <text evidence="1 13">Transfers the gamma-phosphate of ATP to the 4'-position of a tetraacyldisaccharide 1-phosphate intermediate (termed DS-1-P) to form tetraacyldisaccharide 1,4'-bis-phosphate (lipid IVA).</text>
</comment>
<evidence type="ECO:0000256" key="3">
    <source>
        <dbReference type="ARBA" id="ARBA00012071"/>
    </source>
</evidence>
<dbReference type="PANTHER" id="PTHR42724:SF1">
    <property type="entry name" value="TETRAACYLDISACCHARIDE 4'-KINASE, MITOCHONDRIAL-RELATED"/>
    <property type="match status" value="1"/>
</dbReference>
<dbReference type="NCBIfam" id="TIGR00682">
    <property type="entry name" value="lpxK"/>
    <property type="match status" value="1"/>
</dbReference>
<keyword evidence="7 13" id="KW-0808">Transferase</keyword>
<reference evidence="15" key="1">
    <citation type="journal article" date="2019" name="Int. J. Syst. Evol. Microbiol.">
        <title>The Global Catalogue of Microorganisms (GCM) 10K type strain sequencing project: providing services to taxonomists for standard genome sequencing and annotation.</title>
        <authorList>
            <consortium name="The Broad Institute Genomics Platform"/>
            <consortium name="The Broad Institute Genome Sequencing Center for Infectious Disease"/>
            <person name="Wu L."/>
            <person name="Ma J."/>
        </authorList>
    </citation>
    <scope>NUCLEOTIDE SEQUENCE [LARGE SCALE GENOMIC DNA]</scope>
    <source>
        <strain evidence="15">CGMCC 4.7192</strain>
    </source>
</reference>
<evidence type="ECO:0000256" key="10">
    <source>
        <dbReference type="ARBA" id="ARBA00022840"/>
    </source>
</evidence>
<keyword evidence="10 13" id="KW-0067">ATP-binding</keyword>
<proteinExistence type="inferred from homology"/>
<comment type="pathway">
    <text evidence="2 13">Glycolipid biosynthesis; lipid IV(A) biosynthesis; lipid IV(A) from (3R)-3-hydroxytetradecanoyl-[acyl-carrier-protein] and UDP-N-acetyl-alpha-D-glucosamine: step 6/6.</text>
</comment>
<dbReference type="SUPFAM" id="SSF52540">
    <property type="entry name" value="P-loop containing nucleoside triphosphate hydrolases"/>
    <property type="match status" value="1"/>
</dbReference>
<evidence type="ECO:0000256" key="5">
    <source>
        <dbReference type="ARBA" id="ARBA00022516"/>
    </source>
</evidence>
<keyword evidence="9 13" id="KW-0418">Kinase</keyword>
<evidence type="ECO:0000313" key="15">
    <source>
        <dbReference type="Proteomes" id="UP001597294"/>
    </source>
</evidence>
<keyword evidence="6 13" id="KW-0441">Lipid A biosynthesis</keyword>
<keyword evidence="15" id="KW-1185">Reference proteome</keyword>
<evidence type="ECO:0000256" key="13">
    <source>
        <dbReference type="HAMAP-Rule" id="MF_00409"/>
    </source>
</evidence>
<comment type="caution">
    <text evidence="14">The sequence shown here is derived from an EMBL/GenBank/DDBJ whole genome shotgun (WGS) entry which is preliminary data.</text>
</comment>
<dbReference type="InterPro" id="IPR027417">
    <property type="entry name" value="P-loop_NTPase"/>
</dbReference>
<dbReference type="PANTHER" id="PTHR42724">
    <property type="entry name" value="TETRAACYLDISACCHARIDE 4'-KINASE"/>
    <property type="match status" value="1"/>
</dbReference>
<evidence type="ECO:0000313" key="14">
    <source>
        <dbReference type="EMBL" id="MFD2204374.1"/>
    </source>
</evidence>
<organism evidence="14 15">
    <name type="scientific">Kiloniella antarctica</name>
    <dbReference type="NCBI Taxonomy" id="1550907"/>
    <lineage>
        <taxon>Bacteria</taxon>
        <taxon>Pseudomonadati</taxon>
        <taxon>Pseudomonadota</taxon>
        <taxon>Alphaproteobacteria</taxon>
        <taxon>Rhodospirillales</taxon>
        <taxon>Kiloniellaceae</taxon>
        <taxon>Kiloniella</taxon>
    </lineage>
</organism>
<evidence type="ECO:0000256" key="4">
    <source>
        <dbReference type="ARBA" id="ARBA00016436"/>
    </source>
</evidence>
<keyword evidence="11 13" id="KW-0443">Lipid metabolism</keyword>
<evidence type="ECO:0000256" key="12">
    <source>
        <dbReference type="ARBA" id="ARBA00029757"/>
    </source>
</evidence>
<dbReference type="EC" id="2.7.1.130" evidence="3 13"/>
<dbReference type="Proteomes" id="UP001597294">
    <property type="component" value="Unassembled WGS sequence"/>
</dbReference>
<keyword evidence="5 13" id="KW-0444">Lipid biosynthesis</keyword>
<evidence type="ECO:0000256" key="11">
    <source>
        <dbReference type="ARBA" id="ARBA00023098"/>
    </source>
</evidence>
<dbReference type="EMBL" id="JBHUII010000001">
    <property type="protein sequence ID" value="MFD2204374.1"/>
    <property type="molecule type" value="Genomic_DNA"/>
</dbReference>
<feature type="binding site" evidence="13">
    <location>
        <begin position="51"/>
        <end position="58"/>
    </location>
    <ligand>
        <name>ATP</name>
        <dbReference type="ChEBI" id="CHEBI:30616"/>
    </ligand>
</feature>
<protein>
    <recommendedName>
        <fullName evidence="4 13">Tetraacyldisaccharide 4'-kinase</fullName>
        <ecNumber evidence="3 13">2.7.1.130</ecNumber>
    </recommendedName>
    <alternativeName>
        <fullName evidence="12 13">Lipid A 4'-kinase</fullName>
    </alternativeName>
</protein>
<sequence length="341" mass="36859">MRAPDFWKSRGLISTLFLPCSLFYVLGSYLRQAVTKPVKVSVPVICIGNLSAGGSGKTPITRSVAQTLTKLGFTPHIITRGYGGIEHGPLRVQPNLHKATDVGDEPLMLSSTLPTWVSRDRVKAAQLAIAQGGDILLLDDGFQNPTLFKDLSFIVVDNNLGFGNGRVIPAGPLRETISRGINRADAVVLMGPANEQPNPEVASYLAQPNDIPVLRAHVEPLTAAKSAPPSTSSLDDIKGKSIFAFAAIGYPQKFYATLQQQGAVLVGTKDFPDHHQYTQSDLANIIKAAENSGVDLIYTTEKDYVKIPEDLRDTIHCLPIQAVWDNSKALENLLNKISGPK</sequence>
<dbReference type="RefSeq" id="WP_380247890.1">
    <property type="nucleotide sequence ID" value="NZ_JBHUII010000001.1"/>
</dbReference>
<evidence type="ECO:0000256" key="2">
    <source>
        <dbReference type="ARBA" id="ARBA00004870"/>
    </source>
</evidence>
<evidence type="ECO:0000256" key="7">
    <source>
        <dbReference type="ARBA" id="ARBA00022679"/>
    </source>
</evidence>
<comment type="catalytic activity">
    <reaction evidence="13">
        <text>a lipid A disaccharide + ATP = a lipid IVA + ADP + H(+)</text>
        <dbReference type="Rhea" id="RHEA:67840"/>
        <dbReference type="ChEBI" id="CHEBI:15378"/>
        <dbReference type="ChEBI" id="CHEBI:30616"/>
        <dbReference type="ChEBI" id="CHEBI:176343"/>
        <dbReference type="ChEBI" id="CHEBI:176425"/>
        <dbReference type="ChEBI" id="CHEBI:456216"/>
        <dbReference type="EC" id="2.7.1.130"/>
    </reaction>
</comment>
<dbReference type="HAMAP" id="MF_00409">
    <property type="entry name" value="LpxK"/>
    <property type="match status" value="1"/>
</dbReference>
<evidence type="ECO:0000256" key="8">
    <source>
        <dbReference type="ARBA" id="ARBA00022741"/>
    </source>
</evidence>
<evidence type="ECO:0000256" key="1">
    <source>
        <dbReference type="ARBA" id="ARBA00002274"/>
    </source>
</evidence>
<dbReference type="Pfam" id="PF02606">
    <property type="entry name" value="LpxK"/>
    <property type="match status" value="1"/>
</dbReference>
<dbReference type="GO" id="GO:0009029">
    <property type="term" value="F:lipid-A 4'-kinase activity"/>
    <property type="evidence" value="ECO:0007669"/>
    <property type="project" value="UniProtKB-EC"/>
</dbReference>
<evidence type="ECO:0000256" key="6">
    <source>
        <dbReference type="ARBA" id="ARBA00022556"/>
    </source>
</evidence>
<name>A0ABW5BH07_9PROT</name>
<evidence type="ECO:0000256" key="9">
    <source>
        <dbReference type="ARBA" id="ARBA00022777"/>
    </source>
</evidence>
<keyword evidence="8 13" id="KW-0547">Nucleotide-binding</keyword>
<comment type="similarity">
    <text evidence="13">Belongs to the LpxK family.</text>
</comment>
<dbReference type="InterPro" id="IPR003758">
    <property type="entry name" value="LpxK"/>
</dbReference>
<gene>
    <name evidence="13 14" type="primary">lpxK</name>
    <name evidence="14" type="ORF">ACFSKO_02060</name>
</gene>